<organism evidence="1 2">
    <name type="scientific">Suillus luteus UH-Slu-Lm8-n1</name>
    <dbReference type="NCBI Taxonomy" id="930992"/>
    <lineage>
        <taxon>Eukaryota</taxon>
        <taxon>Fungi</taxon>
        <taxon>Dikarya</taxon>
        <taxon>Basidiomycota</taxon>
        <taxon>Agaricomycotina</taxon>
        <taxon>Agaricomycetes</taxon>
        <taxon>Agaricomycetidae</taxon>
        <taxon>Boletales</taxon>
        <taxon>Suillineae</taxon>
        <taxon>Suillaceae</taxon>
        <taxon>Suillus</taxon>
    </lineage>
</organism>
<reference evidence="1 2" key="1">
    <citation type="submission" date="2014-04" db="EMBL/GenBank/DDBJ databases">
        <authorList>
            <consortium name="DOE Joint Genome Institute"/>
            <person name="Kuo A."/>
            <person name="Ruytinx J."/>
            <person name="Rineau F."/>
            <person name="Colpaert J."/>
            <person name="Kohler A."/>
            <person name="Nagy L.G."/>
            <person name="Floudas D."/>
            <person name="Copeland A."/>
            <person name="Barry K.W."/>
            <person name="Cichocki N."/>
            <person name="Veneault-Fourrey C."/>
            <person name="LaButti K."/>
            <person name="Lindquist E.A."/>
            <person name="Lipzen A."/>
            <person name="Lundell T."/>
            <person name="Morin E."/>
            <person name="Murat C."/>
            <person name="Sun H."/>
            <person name="Tunlid A."/>
            <person name="Henrissat B."/>
            <person name="Grigoriev I.V."/>
            <person name="Hibbett D.S."/>
            <person name="Martin F."/>
            <person name="Nordberg H.P."/>
            <person name="Cantor M.N."/>
            <person name="Hua S.X."/>
        </authorList>
    </citation>
    <scope>NUCLEOTIDE SEQUENCE [LARGE SCALE GENOMIC DNA]</scope>
    <source>
        <strain evidence="1 2">UH-Slu-Lm8-n1</strain>
    </source>
</reference>
<gene>
    <name evidence="1" type="ORF">CY34DRAFT_812529</name>
</gene>
<dbReference type="Proteomes" id="UP000054485">
    <property type="component" value="Unassembled WGS sequence"/>
</dbReference>
<reference evidence="2" key="2">
    <citation type="submission" date="2015-01" db="EMBL/GenBank/DDBJ databases">
        <title>Evolutionary Origins and Diversification of the Mycorrhizal Mutualists.</title>
        <authorList>
            <consortium name="DOE Joint Genome Institute"/>
            <consortium name="Mycorrhizal Genomics Consortium"/>
            <person name="Kohler A."/>
            <person name="Kuo A."/>
            <person name="Nagy L.G."/>
            <person name="Floudas D."/>
            <person name="Copeland A."/>
            <person name="Barry K.W."/>
            <person name="Cichocki N."/>
            <person name="Veneault-Fourrey C."/>
            <person name="LaButti K."/>
            <person name="Lindquist E.A."/>
            <person name="Lipzen A."/>
            <person name="Lundell T."/>
            <person name="Morin E."/>
            <person name="Murat C."/>
            <person name="Riley R."/>
            <person name="Ohm R."/>
            <person name="Sun H."/>
            <person name="Tunlid A."/>
            <person name="Henrissat B."/>
            <person name="Grigoriev I.V."/>
            <person name="Hibbett D.S."/>
            <person name="Martin F."/>
        </authorList>
    </citation>
    <scope>NUCLEOTIDE SEQUENCE [LARGE SCALE GENOMIC DNA]</scope>
    <source>
        <strain evidence="2">UH-Slu-Lm8-n1</strain>
    </source>
</reference>
<sequence length="53" mass="5969">MEGKEVGRVKVNVCQINEIVCGRRKWRGWQKDAGGRIEQREIVGAGGTLGQWE</sequence>
<accession>A0A0D0AA66</accession>
<dbReference type="AlphaFoldDB" id="A0A0D0AA66"/>
<dbReference type="HOGENOM" id="CLU_3070277_0_0_1"/>
<evidence type="ECO:0000313" key="1">
    <source>
        <dbReference type="EMBL" id="KIK34974.1"/>
    </source>
</evidence>
<keyword evidence="2" id="KW-1185">Reference proteome</keyword>
<protein>
    <submittedName>
        <fullName evidence="1">Uncharacterized protein</fullName>
    </submittedName>
</protein>
<dbReference type="EMBL" id="KN835680">
    <property type="protein sequence ID" value="KIK34974.1"/>
    <property type="molecule type" value="Genomic_DNA"/>
</dbReference>
<dbReference type="InParanoid" id="A0A0D0AA66"/>
<name>A0A0D0AA66_9AGAM</name>
<proteinExistence type="predicted"/>
<evidence type="ECO:0000313" key="2">
    <source>
        <dbReference type="Proteomes" id="UP000054485"/>
    </source>
</evidence>